<dbReference type="PANTHER" id="PTHR14024">
    <property type="entry name" value="PERILIPIN"/>
    <property type="match status" value="1"/>
</dbReference>
<evidence type="ECO:0000256" key="2">
    <source>
        <dbReference type="ARBA" id="ARBA00006311"/>
    </source>
</evidence>
<dbReference type="GO" id="GO:0005829">
    <property type="term" value="C:cytosol"/>
    <property type="evidence" value="ECO:0000318"/>
    <property type="project" value="GO_Central"/>
</dbReference>
<feature type="compositionally biased region" description="Polar residues" evidence="4">
    <location>
        <begin position="312"/>
        <end position="323"/>
    </location>
</feature>
<dbReference type="AlphaFoldDB" id="B7QBL9"/>
<dbReference type="FunCoup" id="B7QBL9">
    <property type="interactions" value="50"/>
</dbReference>
<comment type="similarity">
    <text evidence="2">Belongs to the perilipin family.</text>
</comment>
<evidence type="ECO:0000313" key="5">
    <source>
        <dbReference type="EMBL" id="EEC16241.1"/>
    </source>
</evidence>
<comment type="subcellular location">
    <subcellularLocation>
        <location evidence="1">Lipid droplet</location>
    </subcellularLocation>
</comment>
<accession>B7QBL9</accession>
<dbReference type="Pfam" id="PF03036">
    <property type="entry name" value="Perilipin"/>
    <property type="match status" value="1"/>
</dbReference>
<feature type="region of interest" description="Disordered" evidence="4">
    <location>
        <begin position="1"/>
        <end position="20"/>
    </location>
</feature>
<dbReference type="VEuPathDB" id="VectorBase:ISCW012777"/>
<feature type="region of interest" description="Disordered" evidence="4">
    <location>
        <begin position="282"/>
        <end position="323"/>
    </location>
</feature>
<dbReference type="EnsemblMetazoa" id="ISCW012777-RA">
    <property type="protein sequence ID" value="ISCW012777-PA"/>
    <property type="gene ID" value="ISCW012777"/>
</dbReference>
<dbReference type="HOGENOM" id="CLU_074669_0_0_1"/>
<evidence type="ECO:0000256" key="3">
    <source>
        <dbReference type="ARBA" id="ARBA00022677"/>
    </source>
</evidence>
<proteinExistence type="inferred from homology"/>
<keyword evidence="7" id="KW-1185">Reference proteome</keyword>
<dbReference type="EMBL" id="DS902279">
    <property type="protein sequence ID" value="EEC16241.1"/>
    <property type="molecule type" value="Genomic_DNA"/>
</dbReference>
<name>B7QBL9_IXOSC</name>
<dbReference type="VEuPathDB" id="VectorBase:ISCI012777"/>
<dbReference type="InterPro" id="IPR004279">
    <property type="entry name" value="Perilipin"/>
</dbReference>
<evidence type="ECO:0000256" key="4">
    <source>
        <dbReference type="SAM" id="MobiDB-lite"/>
    </source>
</evidence>
<reference evidence="6" key="2">
    <citation type="submission" date="2020-05" db="UniProtKB">
        <authorList>
            <consortium name="EnsemblMetazoa"/>
        </authorList>
    </citation>
    <scope>IDENTIFICATION</scope>
    <source>
        <strain evidence="6">wikel</strain>
    </source>
</reference>
<evidence type="ECO:0000256" key="1">
    <source>
        <dbReference type="ARBA" id="ARBA00004502"/>
    </source>
</evidence>
<keyword evidence="3" id="KW-0551">Lipid droplet</keyword>
<dbReference type="OrthoDB" id="376826at2759"/>
<dbReference type="GO" id="GO:0019915">
    <property type="term" value="P:lipid storage"/>
    <property type="evidence" value="ECO:0000318"/>
    <property type="project" value="GO_Central"/>
</dbReference>
<sequence>MITTSDNIPGTTASRGTSHQPYGRFSVLKIRIRISKMSAEVQASSSKQETSAEVLQASRVNFVTRLNALPAVTTLCGVVAQSYGRAKQSYAFVAVPLQLAEIGVQYAVEKSLPVLDKFSPQLSYVNGLACRGLDKLEAAYPDVTQKQPREILIDTVAFGRSKLASVKDYGVSKAQDVKTVAVGALHLATHPVQTLSSCTHRTFSYTLKALEALDAALDKHIAACAIDMPERAPSDAPGFTTLLTLLDTVVFKATACAKVAVRQRNDQIRYFLRVRHFITGPAPNSSAEDMETVPRSETPTTEPKVPFEESSTDATTRGESPTF</sequence>
<evidence type="ECO:0000313" key="6">
    <source>
        <dbReference type="EnsemblMetazoa" id="ISCW012777-PA"/>
    </source>
</evidence>
<dbReference type="PANTHER" id="PTHR14024:SF49">
    <property type="entry name" value="LIPID STORAGE DROPLETS SURFACE-BINDING PROTEIN 1"/>
    <property type="match status" value="1"/>
</dbReference>
<dbReference type="PaxDb" id="6945-B7QBL9"/>
<dbReference type="Proteomes" id="UP000001555">
    <property type="component" value="Unassembled WGS sequence"/>
</dbReference>
<dbReference type="EMBL" id="ABJB010925802">
    <property type="status" value="NOT_ANNOTATED_CDS"/>
    <property type="molecule type" value="Genomic_DNA"/>
</dbReference>
<dbReference type="GO" id="GO:0005811">
    <property type="term" value="C:lipid droplet"/>
    <property type="evidence" value="ECO:0000318"/>
    <property type="project" value="GO_Central"/>
</dbReference>
<gene>
    <name evidence="5" type="ORF">IscW_ISCW012777</name>
</gene>
<organism>
    <name type="scientific">Ixodes scapularis</name>
    <name type="common">Black-legged tick</name>
    <name type="synonym">Deer tick</name>
    <dbReference type="NCBI Taxonomy" id="6945"/>
    <lineage>
        <taxon>Eukaryota</taxon>
        <taxon>Metazoa</taxon>
        <taxon>Ecdysozoa</taxon>
        <taxon>Arthropoda</taxon>
        <taxon>Chelicerata</taxon>
        <taxon>Arachnida</taxon>
        <taxon>Acari</taxon>
        <taxon>Parasitiformes</taxon>
        <taxon>Ixodida</taxon>
        <taxon>Ixodoidea</taxon>
        <taxon>Ixodidae</taxon>
        <taxon>Ixodinae</taxon>
        <taxon>Ixodes</taxon>
    </lineage>
</organism>
<evidence type="ECO:0000313" key="7">
    <source>
        <dbReference type="Proteomes" id="UP000001555"/>
    </source>
</evidence>
<dbReference type="EMBL" id="ABJB010768040">
    <property type="status" value="NOT_ANNOTATED_CDS"/>
    <property type="molecule type" value="Genomic_DNA"/>
</dbReference>
<dbReference type="EMBL" id="ABJB010808903">
    <property type="status" value="NOT_ANNOTATED_CDS"/>
    <property type="molecule type" value="Genomic_DNA"/>
</dbReference>
<dbReference type="InParanoid" id="B7QBL9"/>
<protein>
    <submittedName>
        <fullName evidence="5 6">Adipophilin/perilipin, putative</fullName>
    </submittedName>
</protein>
<dbReference type="EMBL" id="ABJB010040476">
    <property type="status" value="NOT_ANNOTATED_CDS"/>
    <property type="molecule type" value="Genomic_DNA"/>
</dbReference>
<dbReference type="VEuPathDB" id="VectorBase:ISCP_000327"/>
<reference evidence="5 7" key="1">
    <citation type="submission" date="2008-03" db="EMBL/GenBank/DDBJ databases">
        <title>Annotation of Ixodes scapularis.</title>
        <authorList>
            <consortium name="Ixodes scapularis Genome Project Consortium"/>
            <person name="Caler E."/>
            <person name="Hannick L.I."/>
            <person name="Bidwell S."/>
            <person name="Joardar V."/>
            <person name="Thiagarajan M."/>
            <person name="Amedeo P."/>
            <person name="Galinsky K.J."/>
            <person name="Schobel S."/>
            <person name="Inman J."/>
            <person name="Hostetler J."/>
            <person name="Miller J."/>
            <person name="Hammond M."/>
            <person name="Megy K."/>
            <person name="Lawson D."/>
            <person name="Kodira C."/>
            <person name="Sutton G."/>
            <person name="Meyer J."/>
            <person name="Hill C.A."/>
            <person name="Birren B."/>
            <person name="Nene V."/>
            <person name="Collins F."/>
            <person name="Alarcon-Chaidez F."/>
            <person name="Wikel S."/>
            <person name="Strausberg R."/>
        </authorList>
    </citation>
    <scope>NUCLEOTIDE SEQUENCE [LARGE SCALE GENOMIC DNA]</scope>
    <source>
        <strain evidence="7">Wikel</strain>
        <strain evidence="5">Wikel colony</strain>
    </source>
</reference>
<dbReference type="GO" id="GO:0010890">
    <property type="term" value="P:positive regulation of triglyceride storage"/>
    <property type="evidence" value="ECO:0000318"/>
    <property type="project" value="GO_Central"/>
</dbReference>